<protein>
    <submittedName>
        <fullName evidence="1">ATP-, maltotriose-and DNA-dependent transcriptional regulator MalT</fullName>
    </submittedName>
</protein>
<proteinExistence type="predicted"/>
<sequence length="133" mass="15255">MSVKRNCRIWSGLYSRIVGIVPTGPIYNRVYPDSLFLYLISWYTLAFRIDWRSPLCPSFSGTLVGLIPPIGLGQKCSGWLSSTPELGRALIWQRSHTTWEIFVRHSALPNFANLRFMHHSFSGTRYSRMSSLV</sequence>
<gene>
    <name evidence="1" type="ORF">KPSA1_05541</name>
</gene>
<evidence type="ECO:0000313" key="2">
    <source>
        <dbReference type="Proteomes" id="UP000247480"/>
    </source>
</evidence>
<reference evidence="1 2" key="1">
    <citation type="submission" date="2018-04" db="EMBL/GenBank/DDBJ databases">
        <title>Draft genome sequence of Pseudomonas syringae pv. actinidiae biovar 1 strains isolated from kiwifruit in Kagawa prefecture.</title>
        <authorList>
            <person name="Tabuchi M."/>
            <person name="Saito M."/>
            <person name="Fujiwara S."/>
            <person name="Sasa N."/>
            <person name="Akimitsu K."/>
            <person name="Gomi K."/>
            <person name="Konishi-Sugita S."/>
            <person name="Hamano K."/>
            <person name="Kataoka I."/>
        </authorList>
    </citation>
    <scope>NUCLEOTIDE SEQUENCE [LARGE SCALE GENOMIC DNA]</scope>
    <source>
        <strain evidence="1 2">MAFF212206</strain>
    </source>
</reference>
<organism evidence="1 2">
    <name type="scientific">Pseudomonas syringae pv. actinidiae</name>
    <dbReference type="NCBI Taxonomy" id="103796"/>
    <lineage>
        <taxon>Bacteria</taxon>
        <taxon>Pseudomonadati</taxon>
        <taxon>Pseudomonadota</taxon>
        <taxon>Gammaproteobacteria</taxon>
        <taxon>Pseudomonadales</taxon>
        <taxon>Pseudomonadaceae</taxon>
        <taxon>Pseudomonas</taxon>
        <taxon>Pseudomonas syringae</taxon>
    </lineage>
</organism>
<comment type="caution">
    <text evidence="1">The sequence shown here is derived from an EMBL/GenBank/DDBJ whole genome shotgun (WGS) entry which is preliminary data.</text>
</comment>
<dbReference type="AlphaFoldDB" id="A0A2V0QN98"/>
<accession>A0A2V0QN98</accession>
<evidence type="ECO:0000313" key="1">
    <source>
        <dbReference type="EMBL" id="GBH12078.1"/>
    </source>
</evidence>
<name>A0A2V0QN98_PSESF</name>
<dbReference type="Proteomes" id="UP000247480">
    <property type="component" value="Unassembled WGS sequence"/>
</dbReference>
<dbReference type="EMBL" id="BGJZ01000290">
    <property type="protein sequence ID" value="GBH12078.1"/>
    <property type="molecule type" value="Genomic_DNA"/>
</dbReference>